<evidence type="ECO:0000256" key="4">
    <source>
        <dbReference type="ARBA" id="ARBA00022692"/>
    </source>
</evidence>
<comment type="subunit">
    <text evidence="10">Component of the Sec protein translocase complex. Heterotrimer consisting of SecY, SecE and SecG subunits. The heterotrimers can form oligomers, although 1 heterotrimer is thought to be able to translocate proteins. Interacts with the ribosome. Interacts with SecDF, and other proteins may be involved. Interacts with SecA.</text>
</comment>
<dbReference type="FunFam" id="1.10.3370.10:FF:000001">
    <property type="entry name" value="Preprotein translocase subunit SecY"/>
    <property type="match status" value="1"/>
</dbReference>
<dbReference type="GO" id="GO:0005886">
    <property type="term" value="C:plasma membrane"/>
    <property type="evidence" value="ECO:0007669"/>
    <property type="project" value="UniProtKB-SubCell"/>
</dbReference>
<comment type="similarity">
    <text evidence="2 10 13">Belongs to the SecY/SEC61-alpha family.</text>
</comment>
<dbReference type="PROSITE" id="PS00755">
    <property type="entry name" value="SECY_1"/>
    <property type="match status" value="1"/>
</dbReference>
<dbReference type="SUPFAM" id="SSF103491">
    <property type="entry name" value="Preprotein translocase SecY subunit"/>
    <property type="match status" value="1"/>
</dbReference>
<accession>A0A847S6Y6</accession>
<keyword evidence="3 10" id="KW-0813">Transport</keyword>
<keyword evidence="6 10" id="KW-1133">Transmembrane helix</keyword>
<evidence type="ECO:0000256" key="10">
    <source>
        <dbReference type="HAMAP-Rule" id="MF_01465"/>
    </source>
</evidence>
<sequence length="438" mass="47364">MANANPLAAVAGKFGDLKQRLWFLLLALIVYRIGTYIPIPGIDPAQLAKLFSDNQNGLAGLFNMFSGGAVQRASVFVLGISPYITASILMQLAAEMLPSLKELKKDGEAGRRKVTQYTRYATLVLALFWAFFMARSQMALRLPNVSPAEFVLTTMVSLVAGSMFLMWLGEQITERGLGNGISVLITAGIVSGLPGAISHVLTLAASDSRWILGSILLLVFALLVVAAVVFVERGQRKLIVNYQRRQVGNKVMQAQSSHMPLKVNMSGVMPAIFGSTLLLIPTTITGFAGNSENPVMLALKDISSMMQVGSPLHMVLFAAAIIFFSYFYTALTFNPKDMADNLKKSGAVLPGVRPGEQTGRYIEAVVLRLTLTGALYMVAVCLIPDFLSSALNTQILFGGTSILIVVVVSMDFMAQVQAQMMSQQYESLLKKANFKGAN</sequence>
<keyword evidence="7 10" id="KW-0811">Translocation</keyword>
<dbReference type="InterPro" id="IPR030659">
    <property type="entry name" value="SecY_CS"/>
</dbReference>
<feature type="transmembrane region" description="Helical" evidence="10">
    <location>
        <begin position="181"/>
        <end position="204"/>
    </location>
</feature>
<feature type="transmembrane region" description="Helical" evidence="10">
    <location>
        <begin position="393"/>
        <end position="414"/>
    </location>
</feature>
<keyword evidence="10" id="KW-1003">Cell membrane</keyword>
<dbReference type="Pfam" id="PF00344">
    <property type="entry name" value="SecY"/>
    <property type="match status" value="1"/>
</dbReference>
<gene>
    <name evidence="10 14" type="primary">secY</name>
    <name evidence="14" type="ORF">HF682_06490</name>
</gene>
<proteinExistence type="inferred from homology"/>
<protein>
    <recommendedName>
        <fullName evidence="9 10">Protein translocase subunit SecY</fullName>
    </recommendedName>
</protein>
<dbReference type="PANTHER" id="PTHR10906">
    <property type="entry name" value="SECY/SEC61-ALPHA FAMILY MEMBER"/>
    <property type="match status" value="1"/>
</dbReference>
<evidence type="ECO:0000256" key="2">
    <source>
        <dbReference type="ARBA" id="ARBA00005751"/>
    </source>
</evidence>
<dbReference type="HAMAP" id="MF_01465">
    <property type="entry name" value="SecY"/>
    <property type="match status" value="1"/>
</dbReference>
<dbReference type="Gene3D" id="1.10.3370.10">
    <property type="entry name" value="SecY subunit domain"/>
    <property type="match status" value="1"/>
</dbReference>
<evidence type="ECO:0000256" key="3">
    <source>
        <dbReference type="ARBA" id="ARBA00022448"/>
    </source>
</evidence>
<feature type="transmembrane region" description="Helical" evidence="10">
    <location>
        <begin position="308"/>
        <end position="328"/>
    </location>
</feature>
<dbReference type="InterPro" id="IPR023201">
    <property type="entry name" value="SecY_dom_sf"/>
</dbReference>
<evidence type="ECO:0000313" key="14">
    <source>
        <dbReference type="EMBL" id="NLR74807.1"/>
    </source>
</evidence>
<dbReference type="InterPro" id="IPR026593">
    <property type="entry name" value="SecY"/>
</dbReference>
<comment type="function">
    <text evidence="10 11">The central subunit of the protein translocation channel SecYEG. Consists of two halves formed by TMs 1-5 and 6-10. These two domains form a lateral gate at the front which open onto the bilayer between TMs 2 and 7, and are clamped together by SecE at the back. The channel is closed by both a pore ring composed of hydrophobic SecY resides and a short helix (helix 2A) on the extracellular side of the membrane which forms a plug. The plug probably moves laterally to allow the channel to open. The ring and the pore may move independently.</text>
</comment>
<keyword evidence="8 10" id="KW-0472">Membrane</keyword>
<evidence type="ECO:0000256" key="6">
    <source>
        <dbReference type="ARBA" id="ARBA00022989"/>
    </source>
</evidence>
<dbReference type="EMBL" id="JABAIM010000001">
    <property type="protein sequence ID" value="NLR74807.1"/>
    <property type="molecule type" value="Genomic_DNA"/>
</dbReference>
<comment type="subcellular location">
    <subcellularLocation>
        <location evidence="10">Cell membrane</location>
        <topology evidence="10">Multi-pass membrane protein</topology>
    </subcellularLocation>
    <subcellularLocation>
        <location evidence="1 12">Membrane</location>
        <topology evidence="1 12">Multi-pass membrane protein</topology>
    </subcellularLocation>
</comment>
<evidence type="ECO:0000256" key="9">
    <source>
        <dbReference type="ARBA" id="ARBA00039733"/>
    </source>
</evidence>
<keyword evidence="5 10" id="KW-0653">Protein transport</keyword>
<dbReference type="GO" id="GO:0065002">
    <property type="term" value="P:intracellular protein transmembrane transport"/>
    <property type="evidence" value="ECO:0007669"/>
    <property type="project" value="UniProtKB-UniRule"/>
</dbReference>
<dbReference type="AlphaFoldDB" id="A0A847S6Y6"/>
<feature type="transmembrane region" description="Helical" evidence="10">
    <location>
        <begin position="210"/>
        <end position="231"/>
    </location>
</feature>
<feature type="transmembrane region" description="Helical" evidence="10">
    <location>
        <begin position="268"/>
        <end position="288"/>
    </location>
</feature>
<evidence type="ECO:0000256" key="7">
    <source>
        <dbReference type="ARBA" id="ARBA00023010"/>
    </source>
</evidence>
<reference evidence="14 15" key="1">
    <citation type="submission" date="2020-04" db="EMBL/GenBank/DDBJ databases">
        <title>Draft genome of Leeia sp. IMCC25680.</title>
        <authorList>
            <person name="Song J."/>
            <person name="Cho J.-C."/>
        </authorList>
    </citation>
    <scope>NUCLEOTIDE SEQUENCE [LARGE SCALE GENOMIC DNA]</scope>
    <source>
        <strain evidence="14 15">IMCC25680</strain>
    </source>
</reference>
<feature type="transmembrane region" description="Helical" evidence="10">
    <location>
        <begin position="117"/>
        <end position="138"/>
    </location>
</feature>
<feature type="transmembrane region" description="Helical" evidence="10">
    <location>
        <begin position="150"/>
        <end position="169"/>
    </location>
</feature>
<dbReference type="InterPro" id="IPR002208">
    <property type="entry name" value="SecY/SEC61-alpha"/>
</dbReference>
<keyword evidence="4 10" id="KW-0812">Transmembrane</keyword>
<evidence type="ECO:0000256" key="11">
    <source>
        <dbReference type="RuleBase" id="RU000537"/>
    </source>
</evidence>
<evidence type="ECO:0000256" key="1">
    <source>
        <dbReference type="ARBA" id="ARBA00004141"/>
    </source>
</evidence>
<dbReference type="RefSeq" id="WP_168876392.1">
    <property type="nucleotide sequence ID" value="NZ_JABAIM010000001.1"/>
</dbReference>
<dbReference type="NCBIfam" id="TIGR00967">
    <property type="entry name" value="3a0501s007"/>
    <property type="match status" value="1"/>
</dbReference>
<evidence type="ECO:0000313" key="15">
    <source>
        <dbReference type="Proteomes" id="UP000587991"/>
    </source>
</evidence>
<dbReference type="GO" id="GO:0006605">
    <property type="term" value="P:protein targeting"/>
    <property type="evidence" value="ECO:0007669"/>
    <property type="project" value="UniProtKB-UniRule"/>
</dbReference>
<keyword evidence="15" id="KW-1185">Reference proteome</keyword>
<feature type="transmembrane region" description="Helical" evidence="10">
    <location>
        <begin position="365"/>
        <end position="387"/>
    </location>
</feature>
<dbReference type="PIRSF" id="PIRSF004557">
    <property type="entry name" value="SecY"/>
    <property type="match status" value="1"/>
</dbReference>
<organism evidence="14 15">
    <name type="scientific">Leeia aquatica</name>
    <dbReference type="NCBI Taxonomy" id="2725557"/>
    <lineage>
        <taxon>Bacteria</taxon>
        <taxon>Pseudomonadati</taxon>
        <taxon>Pseudomonadota</taxon>
        <taxon>Betaproteobacteria</taxon>
        <taxon>Neisseriales</taxon>
        <taxon>Leeiaceae</taxon>
        <taxon>Leeia</taxon>
    </lineage>
</organism>
<feature type="transmembrane region" description="Helical" evidence="10">
    <location>
        <begin position="73"/>
        <end position="97"/>
    </location>
</feature>
<dbReference type="PRINTS" id="PR00303">
    <property type="entry name" value="SECYTRNLCASE"/>
</dbReference>
<dbReference type="GO" id="GO:0043952">
    <property type="term" value="P:protein transport by the Sec complex"/>
    <property type="evidence" value="ECO:0007669"/>
    <property type="project" value="UniProtKB-UniRule"/>
</dbReference>
<evidence type="ECO:0000256" key="13">
    <source>
        <dbReference type="RuleBase" id="RU004349"/>
    </source>
</evidence>
<comment type="caution">
    <text evidence="14">The sequence shown here is derived from an EMBL/GenBank/DDBJ whole genome shotgun (WGS) entry which is preliminary data.</text>
</comment>
<dbReference type="PROSITE" id="PS00756">
    <property type="entry name" value="SECY_2"/>
    <property type="match status" value="1"/>
</dbReference>
<feature type="transmembrane region" description="Helical" evidence="10">
    <location>
        <begin position="21"/>
        <end position="39"/>
    </location>
</feature>
<name>A0A847S6Y6_9NEIS</name>
<evidence type="ECO:0000256" key="8">
    <source>
        <dbReference type="ARBA" id="ARBA00023136"/>
    </source>
</evidence>
<evidence type="ECO:0000256" key="12">
    <source>
        <dbReference type="RuleBase" id="RU003484"/>
    </source>
</evidence>
<dbReference type="Proteomes" id="UP000587991">
    <property type="component" value="Unassembled WGS sequence"/>
</dbReference>
<evidence type="ECO:0000256" key="5">
    <source>
        <dbReference type="ARBA" id="ARBA00022927"/>
    </source>
</evidence>